<dbReference type="PANTHER" id="PTHR24339:SF28">
    <property type="entry name" value="E5-RELATED"/>
    <property type="match status" value="1"/>
</dbReference>
<dbReference type="PROSITE" id="PS00027">
    <property type="entry name" value="HOMEOBOX_1"/>
    <property type="match status" value="1"/>
</dbReference>
<feature type="compositionally biased region" description="Polar residues" evidence="7">
    <location>
        <begin position="943"/>
        <end position="960"/>
    </location>
</feature>
<dbReference type="InterPro" id="IPR050877">
    <property type="entry name" value="EMX-VAX-Noto_Homeobox_TFs"/>
</dbReference>
<feature type="compositionally biased region" description="Polar residues" evidence="7">
    <location>
        <begin position="979"/>
        <end position="1008"/>
    </location>
</feature>
<evidence type="ECO:0000256" key="2">
    <source>
        <dbReference type="ARBA" id="ARBA00023125"/>
    </source>
</evidence>
<protein>
    <recommendedName>
        <fullName evidence="8">Homeobox domain-containing protein</fullName>
    </recommendedName>
</protein>
<evidence type="ECO:0000256" key="7">
    <source>
        <dbReference type="SAM" id="MobiDB-lite"/>
    </source>
</evidence>
<gene>
    <name evidence="9" type="ORF">BCV70DRAFT_125881</name>
</gene>
<evidence type="ECO:0000313" key="9">
    <source>
        <dbReference type="EMBL" id="PWY99182.1"/>
    </source>
</evidence>
<feature type="region of interest" description="Disordered" evidence="7">
    <location>
        <begin position="725"/>
        <end position="766"/>
    </location>
</feature>
<feature type="compositionally biased region" description="Polar residues" evidence="7">
    <location>
        <begin position="833"/>
        <end position="848"/>
    </location>
</feature>
<feature type="region of interest" description="Disordered" evidence="7">
    <location>
        <begin position="175"/>
        <end position="224"/>
    </location>
</feature>
<feature type="region of interest" description="Disordered" evidence="7">
    <location>
        <begin position="883"/>
        <end position="1035"/>
    </location>
</feature>
<dbReference type="InParanoid" id="A0A317XN00"/>
<feature type="compositionally biased region" description="Basic and acidic residues" evidence="7">
    <location>
        <begin position="1009"/>
        <end position="1020"/>
    </location>
</feature>
<evidence type="ECO:0000256" key="5">
    <source>
        <dbReference type="PROSITE-ProRule" id="PRU00108"/>
    </source>
</evidence>
<reference evidence="9 10" key="1">
    <citation type="journal article" date="2018" name="Mol. Biol. Evol.">
        <title>Broad Genomic Sampling Reveals a Smut Pathogenic Ancestry of the Fungal Clade Ustilaginomycotina.</title>
        <authorList>
            <person name="Kijpornyongpan T."/>
            <person name="Mondo S.J."/>
            <person name="Barry K."/>
            <person name="Sandor L."/>
            <person name="Lee J."/>
            <person name="Lipzen A."/>
            <person name="Pangilinan J."/>
            <person name="LaButti K."/>
            <person name="Hainaut M."/>
            <person name="Henrissat B."/>
            <person name="Grigoriev I.V."/>
            <person name="Spatafora J.W."/>
            <person name="Aime M.C."/>
        </authorList>
    </citation>
    <scope>NUCLEOTIDE SEQUENCE [LARGE SCALE GENOMIC DNA]</scope>
    <source>
        <strain evidence="9 10">MCA 3645</strain>
    </source>
</reference>
<dbReference type="InterPro" id="IPR009057">
    <property type="entry name" value="Homeodomain-like_sf"/>
</dbReference>
<evidence type="ECO:0000256" key="3">
    <source>
        <dbReference type="ARBA" id="ARBA00023155"/>
    </source>
</evidence>
<feature type="compositionally biased region" description="Low complexity" evidence="7">
    <location>
        <begin position="181"/>
        <end position="191"/>
    </location>
</feature>
<dbReference type="AlphaFoldDB" id="A0A317XN00"/>
<feature type="compositionally biased region" description="Basic and acidic residues" evidence="7">
    <location>
        <begin position="273"/>
        <end position="304"/>
    </location>
</feature>
<evidence type="ECO:0000256" key="6">
    <source>
        <dbReference type="RuleBase" id="RU000682"/>
    </source>
</evidence>
<feature type="region of interest" description="Disordered" evidence="7">
    <location>
        <begin position="778"/>
        <end position="803"/>
    </location>
</feature>
<feature type="region of interest" description="Disordered" evidence="7">
    <location>
        <begin position="833"/>
        <end position="866"/>
    </location>
</feature>
<comment type="subcellular location">
    <subcellularLocation>
        <location evidence="1 5 6">Nucleus</location>
    </subcellularLocation>
</comment>
<dbReference type="Proteomes" id="UP000246740">
    <property type="component" value="Unassembled WGS sequence"/>
</dbReference>
<organism evidence="9 10">
    <name type="scientific">Testicularia cyperi</name>
    <dbReference type="NCBI Taxonomy" id="1882483"/>
    <lineage>
        <taxon>Eukaryota</taxon>
        <taxon>Fungi</taxon>
        <taxon>Dikarya</taxon>
        <taxon>Basidiomycota</taxon>
        <taxon>Ustilaginomycotina</taxon>
        <taxon>Ustilaginomycetes</taxon>
        <taxon>Ustilaginales</taxon>
        <taxon>Anthracoideaceae</taxon>
        <taxon>Testicularia</taxon>
    </lineage>
</organism>
<feature type="domain" description="Homeobox" evidence="8">
    <location>
        <begin position="214"/>
        <end position="274"/>
    </location>
</feature>
<dbReference type="OrthoDB" id="6159439at2759"/>
<feature type="compositionally biased region" description="Polar residues" evidence="7">
    <location>
        <begin position="1"/>
        <end position="12"/>
    </location>
</feature>
<accession>A0A317XN00</accession>
<evidence type="ECO:0000313" key="10">
    <source>
        <dbReference type="Proteomes" id="UP000246740"/>
    </source>
</evidence>
<feature type="region of interest" description="Disordered" evidence="7">
    <location>
        <begin position="273"/>
        <end position="325"/>
    </location>
</feature>
<keyword evidence="3 5" id="KW-0371">Homeobox</keyword>
<dbReference type="SUPFAM" id="SSF46689">
    <property type="entry name" value="Homeodomain-like"/>
    <property type="match status" value="1"/>
</dbReference>
<keyword evidence="4 5" id="KW-0539">Nucleus</keyword>
<evidence type="ECO:0000256" key="4">
    <source>
        <dbReference type="ARBA" id="ARBA00023242"/>
    </source>
</evidence>
<feature type="compositionally biased region" description="Polar residues" evidence="7">
    <location>
        <begin position="778"/>
        <end position="787"/>
    </location>
</feature>
<dbReference type="Pfam" id="PF00046">
    <property type="entry name" value="Homeodomain"/>
    <property type="match status" value="1"/>
</dbReference>
<keyword evidence="10" id="KW-1185">Reference proteome</keyword>
<name>A0A317XN00_9BASI</name>
<dbReference type="GO" id="GO:0000978">
    <property type="term" value="F:RNA polymerase II cis-regulatory region sequence-specific DNA binding"/>
    <property type="evidence" value="ECO:0007669"/>
    <property type="project" value="TreeGrafter"/>
</dbReference>
<dbReference type="InterPro" id="IPR057939">
    <property type="entry name" value="TRF2_HOY1_PH"/>
</dbReference>
<dbReference type="PANTHER" id="PTHR24339">
    <property type="entry name" value="HOMEOBOX PROTEIN EMX-RELATED"/>
    <property type="match status" value="1"/>
</dbReference>
<dbReference type="GO" id="GO:0000981">
    <property type="term" value="F:DNA-binding transcription factor activity, RNA polymerase II-specific"/>
    <property type="evidence" value="ECO:0007669"/>
    <property type="project" value="InterPro"/>
</dbReference>
<dbReference type="SMART" id="SM00389">
    <property type="entry name" value="HOX"/>
    <property type="match status" value="1"/>
</dbReference>
<dbReference type="GO" id="GO:0005634">
    <property type="term" value="C:nucleus"/>
    <property type="evidence" value="ECO:0007669"/>
    <property type="project" value="UniProtKB-SubCell"/>
</dbReference>
<dbReference type="STRING" id="1882483.A0A317XN00"/>
<feature type="region of interest" description="Disordered" evidence="7">
    <location>
        <begin position="1"/>
        <end position="48"/>
    </location>
</feature>
<keyword evidence="2 5" id="KW-0238">DNA-binding</keyword>
<dbReference type="CDD" id="cd00086">
    <property type="entry name" value="homeodomain"/>
    <property type="match status" value="1"/>
</dbReference>
<evidence type="ECO:0000256" key="1">
    <source>
        <dbReference type="ARBA" id="ARBA00004123"/>
    </source>
</evidence>
<feature type="compositionally biased region" description="Gly residues" evidence="7">
    <location>
        <begin position="27"/>
        <end position="43"/>
    </location>
</feature>
<sequence length="1035" mass="111105">MQTSEAMMQASLSHGDARREAPSYGDGATGHNGSGDGVSGGNGAPNTLQLYWDDHDPDLSVTDSRNHVHYTHTSGHDSGHNPYATSTRSMAAYSSAQHWEHQHQTSSSSYPHDSLVYTSDSYRLYNPQHANANVGLGADSGLTAGLGGSMQLGMRDSRQDSSSLDLKENMSLLASLPIGGDSNQHSNSNNDSYEDSTDSDLPPEKRKLSAAFRPRGKKKRNKCTAEQLRSLEAFFEKNRNPTGRIRLELSRRLRMPERSVQVWFQNRRAKVKTLERRGEDVGGDPKRRGDSTGRSSRAGDRDAGESTGTGRSGNGEGQENSTPSVTAFPTSALCVGTWRRVSPLICFFSRRLQSMTWYLTSESIGFKLEIPWTSIRTAYFDGPWSPSIAERAEGVRVPLGHFVIDLERPPTFFMEVFRSSPSKDGKDGEQKTCWRQCEDFTEHRQATSVNRHILNGPYEELREAVLALARSNTELEKMIVFRDEPGRASGKIPCGTSSTAENFGLVNASERSPGTFASSLQSLQPEGSPLGPFDANLSLSAPPNASISFGHDHDLGGQPAMSVWHTFRSPSVKMDASFEFDSPASMTTNLSETSFESGHRVPLGHPGSWKDGLGSIDTNPRSSLGSSMDLNALRIDTAGISSFGSSSMSAIEASSNSLQGYPHPSYAHQAASYDIVQQHGGNPHYRMDSWESTTSFESASSMQGSGYALPGDAAYVGNTNFNQGVHGNAGQSGRGNSGADSLEHLPLDPFPAQDAGSRPAGASRGQSLGLYADSEAHSLQPNASDGNEPTVEGSAGPRGGFGEEQIAGDLRAAQPRRLIALDEDMYVGETPTVRTRFNNGNESGQAAQPHSDGRTPNARLTTFGLGTGHGVQAMSQIHPELAVPSSVDPSAADRDYEGANSRRHLSETDNGNGDEDGGYGGPANHGRGRANTFRQHDYRPRSSEQLGASANNSDGRTGSGTDHEDGGSSGSVSRRSEHPTSPTSSSKQLTTGTSTTQRSVFGDVNTSADADKDDTHRNSEQTRAPVAKDVVDEET</sequence>
<dbReference type="PROSITE" id="PS50071">
    <property type="entry name" value="HOMEOBOX_2"/>
    <property type="match status" value="1"/>
</dbReference>
<feature type="DNA-binding region" description="Homeobox" evidence="5">
    <location>
        <begin position="216"/>
        <end position="275"/>
    </location>
</feature>
<dbReference type="InterPro" id="IPR001356">
    <property type="entry name" value="HD"/>
</dbReference>
<dbReference type="Gene3D" id="1.10.10.60">
    <property type="entry name" value="Homeodomain-like"/>
    <property type="match status" value="1"/>
</dbReference>
<dbReference type="EMBL" id="KZ819196">
    <property type="protein sequence ID" value="PWY99182.1"/>
    <property type="molecule type" value="Genomic_DNA"/>
</dbReference>
<evidence type="ECO:0000259" key="8">
    <source>
        <dbReference type="PROSITE" id="PS50071"/>
    </source>
</evidence>
<dbReference type="Pfam" id="PF24818">
    <property type="entry name" value="PH_TRF2_HOY1"/>
    <property type="match status" value="1"/>
</dbReference>
<dbReference type="InterPro" id="IPR017970">
    <property type="entry name" value="Homeobox_CS"/>
</dbReference>
<proteinExistence type="predicted"/>